<evidence type="ECO:0000313" key="5">
    <source>
        <dbReference type="EMBL" id="MFC4699657.1"/>
    </source>
</evidence>
<keyword evidence="6" id="KW-1185">Reference proteome</keyword>
<dbReference type="Proteomes" id="UP001595897">
    <property type="component" value="Unassembled WGS sequence"/>
</dbReference>
<name>A0ABV9LT20_9ALTE</name>
<evidence type="ECO:0000256" key="1">
    <source>
        <dbReference type="ARBA" id="ARBA00001096"/>
    </source>
</evidence>
<comment type="similarity">
    <text evidence="2 4">Belongs to the glucose-6-phosphate 1-epimerase family.</text>
</comment>
<dbReference type="EMBL" id="JBHSGU010000002">
    <property type="protein sequence ID" value="MFC4699657.1"/>
    <property type="molecule type" value="Genomic_DNA"/>
</dbReference>
<dbReference type="Gene3D" id="2.70.98.10">
    <property type="match status" value="1"/>
</dbReference>
<dbReference type="PANTHER" id="PTHR11122:SF13">
    <property type="entry name" value="GLUCOSE-6-PHOSPHATE 1-EPIMERASE"/>
    <property type="match status" value="1"/>
</dbReference>
<dbReference type="InterPro" id="IPR008183">
    <property type="entry name" value="Aldose_1/G6P_1-epimerase"/>
</dbReference>
<sequence length="309" mass="34074">MSESLLEPAQSLLEQAKSVSIERGKRGLCLNINNARALASVSLFGGQLLSYIDKSDARERLWLSESAIFDGKTPIRGGVPICWPWFGAPTRPSLPANSPSHGFVRTRNWELCDIQEQCNSCGEVIRTSLMLMPQDLKQALTFYGLPPSIRVSLKLIISDTCTITLHTQYDAPQGPVLALSQAIHSYFSIPDIATLEIKGIHGKYADKVNSSQANKSPSPYRISSETDRIHAADANEHIKLFSGEEEWVSIEHAGHNGTVVWNPWQEKSRQLKDMNDSGFTKMVCIEAATMPEVVLHPGQLLSISQCVSS</sequence>
<dbReference type="SUPFAM" id="SSF74650">
    <property type="entry name" value="Galactose mutarotase-like"/>
    <property type="match status" value="1"/>
</dbReference>
<reference evidence="6" key="1">
    <citation type="journal article" date="2019" name="Int. J. Syst. Evol. Microbiol.">
        <title>The Global Catalogue of Microorganisms (GCM) 10K type strain sequencing project: providing services to taxonomists for standard genome sequencing and annotation.</title>
        <authorList>
            <consortium name="The Broad Institute Genomics Platform"/>
            <consortium name="The Broad Institute Genome Sequencing Center for Infectious Disease"/>
            <person name="Wu L."/>
            <person name="Ma J."/>
        </authorList>
    </citation>
    <scope>NUCLEOTIDE SEQUENCE [LARGE SCALE GENOMIC DNA]</scope>
    <source>
        <strain evidence="6">KACC 12507</strain>
    </source>
</reference>
<dbReference type="InterPro" id="IPR011013">
    <property type="entry name" value="Gal_mutarotase_sf_dom"/>
</dbReference>
<dbReference type="EC" id="5.1.3.15" evidence="4"/>
<comment type="caution">
    <text evidence="5">The sequence shown here is derived from an EMBL/GenBank/DDBJ whole genome shotgun (WGS) entry which is preliminary data.</text>
</comment>
<evidence type="ECO:0000256" key="4">
    <source>
        <dbReference type="PIRNR" id="PIRNR016020"/>
    </source>
</evidence>
<evidence type="ECO:0000313" key="6">
    <source>
        <dbReference type="Proteomes" id="UP001595897"/>
    </source>
</evidence>
<evidence type="ECO:0000256" key="3">
    <source>
        <dbReference type="ARBA" id="ARBA00023235"/>
    </source>
</evidence>
<dbReference type="RefSeq" id="WP_382406394.1">
    <property type="nucleotide sequence ID" value="NZ_JBHSGU010000002.1"/>
</dbReference>
<dbReference type="InterPro" id="IPR014718">
    <property type="entry name" value="GH-type_carb-bd"/>
</dbReference>
<gene>
    <name evidence="5" type="ORF">ACFO4O_05740</name>
</gene>
<keyword evidence="3 4" id="KW-0413">Isomerase</keyword>
<protein>
    <recommendedName>
        <fullName evidence="4">Putative glucose-6-phosphate 1-epimerase</fullName>
        <ecNumber evidence="4">5.1.3.15</ecNumber>
    </recommendedName>
</protein>
<proteinExistence type="inferred from homology"/>
<dbReference type="CDD" id="cd09020">
    <property type="entry name" value="D-hex-6-P-epi_like"/>
    <property type="match status" value="1"/>
</dbReference>
<dbReference type="InterPro" id="IPR025532">
    <property type="entry name" value="G6P_1-epimerase"/>
</dbReference>
<accession>A0ABV9LT20</accession>
<evidence type="ECO:0000256" key="2">
    <source>
        <dbReference type="ARBA" id="ARBA00005866"/>
    </source>
</evidence>
<dbReference type="PIRSF" id="PIRSF016020">
    <property type="entry name" value="PHexose_mutarotase"/>
    <property type="match status" value="1"/>
</dbReference>
<dbReference type="Pfam" id="PF01263">
    <property type="entry name" value="Aldose_epim"/>
    <property type="match status" value="1"/>
</dbReference>
<organism evidence="5 6">
    <name type="scientific">Glaciecola siphonariae</name>
    <dbReference type="NCBI Taxonomy" id="521012"/>
    <lineage>
        <taxon>Bacteria</taxon>
        <taxon>Pseudomonadati</taxon>
        <taxon>Pseudomonadota</taxon>
        <taxon>Gammaproteobacteria</taxon>
        <taxon>Alteromonadales</taxon>
        <taxon>Alteromonadaceae</taxon>
        <taxon>Glaciecola</taxon>
    </lineage>
</organism>
<dbReference type="GO" id="GO:0016853">
    <property type="term" value="F:isomerase activity"/>
    <property type="evidence" value="ECO:0007669"/>
    <property type="project" value="UniProtKB-KW"/>
</dbReference>
<comment type="catalytic activity">
    <reaction evidence="1">
        <text>alpha-D-glucose 6-phosphate = beta-D-glucose 6-phosphate</text>
        <dbReference type="Rhea" id="RHEA:16249"/>
        <dbReference type="ChEBI" id="CHEBI:58225"/>
        <dbReference type="ChEBI" id="CHEBI:58247"/>
        <dbReference type="EC" id="5.1.3.15"/>
    </reaction>
</comment>
<dbReference type="PANTHER" id="PTHR11122">
    <property type="entry name" value="APOSPORY-ASSOCIATED PROTEIN C-RELATED"/>
    <property type="match status" value="1"/>
</dbReference>